<feature type="transmembrane region" description="Helical" evidence="6">
    <location>
        <begin position="6"/>
        <end position="29"/>
    </location>
</feature>
<evidence type="ECO:0000313" key="7">
    <source>
        <dbReference type="EMBL" id="OMG51833.1"/>
    </source>
</evidence>
<evidence type="ECO:0008006" key="9">
    <source>
        <dbReference type="Google" id="ProtNLM"/>
    </source>
</evidence>
<proteinExistence type="predicted"/>
<reference evidence="7 8" key="1">
    <citation type="submission" date="2016-10" db="EMBL/GenBank/DDBJ databases">
        <title>Alkaliphiles isolated from bioreactors.</title>
        <authorList>
            <person name="Salah Z."/>
            <person name="Rout S.P."/>
            <person name="Humphreys P.N."/>
        </authorList>
    </citation>
    <scope>NUCLEOTIDE SEQUENCE [LARGE SCALE GENOMIC DNA]</scope>
    <source>
        <strain evidence="7 8">ZS02</strain>
    </source>
</reference>
<protein>
    <recommendedName>
        <fullName evidence="9">Sodium:phosphate symporter</fullName>
    </recommendedName>
</protein>
<evidence type="ECO:0000256" key="4">
    <source>
        <dbReference type="ARBA" id="ARBA00022989"/>
    </source>
</evidence>
<keyword evidence="3 6" id="KW-0812">Transmembrane</keyword>
<feature type="transmembrane region" description="Helical" evidence="6">
    <location>
        <begin position="286"/>
        <end position="307"/>
    </location>
</feature>
<dbReference type="PANTHER" id="PTHR10010">
    <property type="entry name" value="SOLUTE CARRIER FAMILY 34 SODIUM PHOSPHATE , MEMBER 2-RELATED"/>
    <property type="match status" value="1"/>
</dbReference>
<feature type="transmembrane region" description="Helical" evidence="6">
    <location>
        <begin position="114"/>
        <end position="130"/>
    </location>
</feature>
<keyword evidence="8" id="KW-1185">Reference proteome</keyword>
<comment type="caution">
    <text evidence="7">The sequence shown here is derived from an EMBL/GenBank/DDBJ whole genome shotgun (WGS) entry which is preliminary data.</text>
</comment>
<evidence type="ECO:0000256" key="3">
    <source>
        <dbReference type="ARBA" id="ARBA00022692"/>
    </source>
</evidence>
<dbReference type="OrthoDB" id="9763003at2"/>
<evidence type="ECO:0000256" key="1">
    <source>
        <dbReference type="ARBA" id="ARBA00004651"/>
    </source>
</evidence>
<dbReference type="InterPro" id="IPR003841">
    <property type="entry name" value="Na/Pi_transpt"/>
</dbReference>
<dbReference type="AlphaFoldDB" id="A0A1R1HZE2"/>
<dbReference type="NCBIfam" id="NF037997">
    <property type="entry name" value="Na_Pi_symport"/>
    <property type="match status" value="1"/>
</dbReference>
<organism evidence="7 8">
    <name type="scientific">Azonexus hydrophilus</name>
    <dbReference type="NCBI Taxonomy" id="418702"/>
    <lineage>
        <taxon>Bacteria</taxon>
        <taxon>Pseudomonadati</taxon>
        <taxon>Pseudomonadota</taxon>
        <taxon>Betaproteobacteria</taxon>
        <taxon>Rhodocyclales</taxon>
        <taxon>Azonexaceae</taxon>
        <taxon>Azonexus</taxon>
    </lineage>
</organism>
<evidence type="ECO:0000313" key="8">
    <source>
        <dbReference type="Proteomes" id="UP000187526"/>
    </source>
</evidence>
<dbReference type="PANTHER" id="PTHR10010:SF46">
    <property type="entry name" value="SODIUM-DEPENDENT PHOSPHATE TRANSPORT PROTEIN 2B"/>
    <property type="match status" value="1"/>
</dbReference>
<feature type="transmembrane region" description="Helical" evidence="6">
    <location>
        <begin position="50"/>
        <end position="74"/>
    </location>
</feature>
<dbReference type="EMBL" id="MTHD01000007">
    <property type="protein sequence ID" value="OMG51833.1"/>
    <property type="molecule type" value="Genomic_DNA"/>
</dbReference>
<accession>A0A1R1HZE2</accession>
<feature type="transmembrane region" description="Helical" evidence="6">
    <location>
        <begin position="175"/>
        <end position="204"/>
    </location>
</feature>
<gene>
    <name evidence="7" type="ORF">BJN45_16565</name>
</gene>
<feature type="transmembrane region" description="Helical" evidence="6">
    <location>
        <begin position="216"/>
        <end position="238"/>
    </location>
</feature>
<dbReference type="Pfam" id="PF02690">
    <property type="entry name" value="Na_Pi_cotrans"/>
    <property type="match status" value="2"/>
</dbReference>
<sequence>MDGINLPAMLGGIGLFLLGMTMMTDGLKLALGPSLARLLHAWTSTRLRGLLFGIFSTALVQSSTAITVATIGFVNAGLLPLGQSLWVFFGSNVGTTFTGWLVAVIGFKLKLEAAALPLIGIGIMLRISGAETRRGAIGNAIGGFGVLFLGIGFLQQAFAGGGSGLDLSVLSGHGILSILAFVLAGILLTVVMQASAAVLAIVLTLAEAGVLPMNEAAAAVIGANIGTTATALLAAIGATPNARRAATAHVMFNLLTGIVALLLLPALLTLIGMLRDWLELGSQPAVSLALFHTLFNLLGVVLMWPLTERLARFLQGRFRTQEEEIGQPRYIDRNVGAVPALAVDALHREISRLGNIVLDTVRRRATPDGDGPSAWPKVDPFQPLARAIVDFVTEVNRHPMPQDTARNLASLLRVHRYYDTCHELSAELGRIHTALPTIADAALDDEARALAHQAVGLLEQLDPLLPDFRLPDAERLASFELDYHALKARLLEAGAAGTINIDSMDEVMSGFSALRRLVEQAHKAAALLDTLSPVPLGAPVSSQETGEDGLIRAS</sequence>
<dbReference type="GO" id="GO:0005436">
    <property type="term" value="F:sodium:phosphate symporter activity"/>
    <property type="evidence" value="ECO:0007669"/>
    <property type="project" value="InterPro"/>
</dbReference>
<dbReference type="GO" id="GO:0005886">
    <property type="term" value="C:plasma membrane"/>
    <property type="evidence" value="ECO:0007669"/>
    <property type="project" value="UniProtKB-SubCell"/>
</dbReference>
<keyword evidence="4 6" id="KW-1133">Transmembrane helix</keyword>
<dbReference type="STRING" id="418702.BJN45_16565"/>
<keyword evidence="5 6" id="KW-0472">Membrane</keyword>
<feature type="transmembrane region" description="Helical" evidence="6">
    <location>
        <begin position="136"/>
        <end position="154"/>
    </location>
</feature>
<dbReference type="GO" id="GO:0044341">
    <property type="term" value="P:sodium-dependent phosphate transport"/>
    <property type="evidence" value="ECO:0007669"/>
    <property type="project" value="InterPro"/>
</dbReference>
<dbReference type="Proteomes" id="UP000187526">
    <property type="component" value="Unassembled WGS sequence"/>
</dbReference>
<evidence type="ECO:0000256" key="2">
    <source>
        <dbReference type="ARBA" id="ARBA00022475"/>
    </source>
</evidence>
<dbReference type="RefSeq" id="WP_076097271.1">
    <property type="nucleotide sequence ID" value="NZ_MTHD01000007.1"/>
</dbReference>
<evidence type="ECO:0000256" key="5">
    <source>
        <dbReference type="ARBA" id="ARBA00023136"/>
    </source>
</evidence>
<feature type="transmembrane region" description="Helical" evidence="6">
    <location>
        <begin position="86"/>
        <end position="107"/>
    </location>
</feature>
<keyword evidence="2" id="KW-1003">Cell membrane</keyword>
<feature type="transmembrane region" description="Helical" evidence="6">
    <location>
        <begin position="250"/>
        <end position="274"/>
    </location>
</feature>
<name>A0A1R1HZE2_9RHOO</name>
<comment type="subcellular location">
    <subcellularLocation>
        <location evidence="1">Cell membrane</location>
        <topology evidence="1">Multi-pass membrane protein</topology>
    </subcellularLocation>
</comment>
<evidence type="ECO:0000256" key="6">
    <source>
        <dbReference type="SAM" id="Phobius"/>
    </source>
</evidence>